<dbReference type="EMBL" id="JAULSU010000004">
    <property type="protein sequence ID" value="KAK0620490.1"/>
    <property type="molecule type" value="Genomic_DNA"/>
</dbReference>
<comment type="caution">
    <text evidence="2">The sequence shown here is derived from an EMBL/GenBank/DDBJ whole genome shotgun (WGS) entry which is preliminary data.</text>
</comment>
<keyword evidence="1" id="KW-0732">Signal</keyword>
<feature type="chain" id="PRO_5041295874" evidence="1">
    <location>
        <begin position="19"/>
        <end position="309"/>
    </location>
</feature>
<feature type="signal peptide" evidence="1">
    <location>
        <begin position="1"/>
        <end position="18"/>
    </location>
</feature>
<dbReference type="Proteomes" id="UP001175000">
    <property type="component" value="Unassembled WGS sequence"/>
</dbReference>
<name>A0AA39WSD4_9PEZI</name>
<keyword evidence="3" id="KW-1185">Reference proteome</keyword>
<protein>
    <submittedName>
        <fullName evidence="2">Uncharacterized protein</fullName>
    </submittedName>
</protein>
<reference evidence="2" key="1">
    <citation type="submission" date="2023-06" db="EMBL/GenBank/DDBJ databases">
        <title>Genome-scale phylogeny and comparative genomics of the fungal order Sordariales.</title>
        <authorList>
            <consortium name="Lawrence Berkeley National Laboratory"/>
            <person name="Hensen N."/>
            <person name="Bonometti L."/>
            <person name="Westerberg I."/>
            <person name="Brannstrom I.O."/>
            <person name="Guillou S."/>
            <person name="Cros-Aarteil S."/>
            <person name="Calhoun S."/>
            <person name="Haridas S."/>
            <person name="Kuo A."/>
            <person name="Mondo S."/>
            <person name="Pangilinan J."/>
            <person name="Riley R."/>
            <person name="Labutti K."/>
            <person name="Andreopoulos B."/>
            <person name="Lipzen A."/>
            <person name="Chen C."/>
            <person name="Yanf M."/>
            <person name="Daum C."/>
            <person name="Ng V."/>
            <person name="Clum A."/>
            <person name="Steindorff A."/>
            <person name="Ohm R."/>
            <person name="Martin F."/>
            <person name="Silar P."/>
            <person name="Natvig D."/>
            <person name="Lalanne C."/>
            <person name="Gautier V."/>
            <person name="Ament-Velasquez S.L."/>
            <person name="Kruys A."/>
            <person name="Hutchinson M.I."/>
            <person name="Powell A.J."/>
            <person name="Barry K."/>
            <person name="Miller A.N."/>
            <person name="Grigoriev I.V."/>
            <person name="Debuchy R."/>
            <person name="Gladieux P."/>
            <person name="Thoren M.H."/>
            <person name="Johannesson H."/>
        </authorList>
    </citation>
    <scope>NUCLEOTIDE SEQUENCE</scope>
    <source>
        <strain evidence="2">CBS 606.72</strain>
    </source>
</reference>
<evidence type="ECO:0000313" key="3">
    <source>
        <dbReference type="Proteomes" id="UP001175000"/>
    </source>
</evidence>
<sequence length="309" mass="33516">MVAFTKVLFTTLFTPATCRLLLRSQIRTLSFSSEAPGGDFSDPHYPLDIAFASAPSSVPPPALELIAARRALHKIKTFLGQEALKSLLASEIDSGHQTWHDLLTAASDDDTSSDPGTRALATVQFTAIPKDCSDAASQKFTAVNYIAWFADAAFHHTDKLWAGHPEHYGIVIGSNGDGTLGANVTEPWGGILTDAYVPALMPITGKPGGGVRKPWMKTKVEFPFQSVGEETLQDGTGRVMGHLHYAFRDVPLDGERGKTCGIEVALDIWMPSQTPEEVRDGIADHLKVEYYNWVGWAFDDIKSGAFVPA</sequence>
<proteinExistence type="predicted"/>
<evidence type="ECO:0000313" key="2">
    <source>
        <dbReference type="EMBL" id="KAK0620490.1"/>
    </source>
</evidence>
<dbReference type="AlphaFoldDB" id="A0AA39WSD4"/>
<organism evidence="2 3">
    <name type="scientific">Immersiella caudata</name>
    <dbReference type="NCBI Taxonomy" id="314043"/>
    <lineage>
        <taxon>Eukaryota</taxon>
        <taxon>Fungi</taxon>
        <taxon>Dikarya</taxon>
        <taxon>Ascomycota</taxon>
        <taxon>Pezizomycotina</taxon>
        <taxon>Sordariomycetes</taxon>
        <taxon>Sordariomycetidae</taxon>
        <taxon>Sordariales</taxon>
        <taxon>Lasiosphaeriaceae</taxon>
        <taxon>Immersiella</taxon>
    </lineage>
</organism>
<evidence type="ECO:0000256" key="1">
    <source>
        <dbReference type="SAM" id="SignalP"/>
    </source>
</evidence>
<accession>A0AA39WSD4</accession>
<gene>
    <name evidence="2" type="ORF">B0T14DRAFT_232877</name>
</gene>